<dbReference type="InParanoid" id="T1I7J8"/>
<dbReference type="GO" id="GO:0005829">
    <property type="term" value="C:cytosol"/>
    <property type="evidence" value="ECO:0007669"/>
    <property type="project" value="TreeGrafter"/>
</dbReference>
<sequence length="104" mass="11550">MAVLRFGDKRGSFKNCKNVLEKLGIHGVSDQDCANVRYICECVTRRAAHLASAGVATLINKMNVESVTVGVDGTLYRKHPYFHDLMIDKILDLISPNVKAIDFI</sequence>
<dbReference type="EnsemblMetazoa" id="RPRC012270-RA">
    <property type="protein sequence ID" value="RPRC012270-PA"/>
    <property type="gene ID" value="RPRC012270"/>
</dbReference>
<dbReference type="InterPro" id="IPR022673">
    <property type="entry name" value="Hexokinase_C"/>
</dbReference>
<comment type="pathway">
    <text evidence="2">Carbohydrate metabolism; hexose metabolism.</text>
</comment>
<protein>
    <recommendedName>
        <fullName evidence="5">Phosphotransferase</fullName>
        <ecNumber evidence="5">2.7.1.-</ecNumber>
    </recommendedName>
</protein>
<dbReference type="EMBL" id="ACPB03015426">
    <property type="status" value="NOT_ANNOTATED_CDS"/>
    <property type="molecule type" value="Genomic_DNA"/>
</dbReference>
<dbReference type="GO" id="GO:0005739">
    <property type="term" value="C:mitochondrion"/>
    <property type="evidence" value="ECO:0007669"/>
    <property type="project" value="TreeGrafter"/>
</dbReference>
<evidence type="ECO:0000256" key="5">
    <source>
        <dbReference type="RuleBase" id="RU362007"/>
    </source>
</evidence>
<dbReference type="AlphaFoldDB" id="T1I7J8"/>
<dbReference type="InterPro" id="IPR001312">
    <property type="entry name" value="Hexokinase"/>
</dbReference>
<evidence type="ECO:0000256" key="3">
    <source>
        <dbReference type="ARBA" id="ARBA00023152"/>
    </source>
</evidence>
<keyword evidence="5" id="KW-0547">Nucleotide-binding</keyword>
<dbReference type="GO" id="GO:0006096">
    <property type="term" value="P:glycolytic process"/>
    <property type="evidence" value="ECO:0007669"/>
    <property type="project" value="UniProtKB-KW"/>
</dbReference>
<evidence type="ECO:0000313" key="8">
    <source>
        <dbReference type="Proteomes" id="UP000015103"/>
    </source>
</evidence>
<dbReference type="PANTHER" id="PTHR19443">
    <property type="entry name" value="HEXOKINASE"/>
    <property type="match status" value="1"/>
</dbReference>
<dbReference type="Pfam" id="PF03727">
    <property type="entry name" value="Hexokinase_2"/>
    <property type="match status" value="1"/>
</dbReference>
<evidence type="ECO:0000256" key="4">
    <source>
        <dbReference type="ARBA" id="ARBA00044613"/>
    </source>
</evidence>
<dbReference type="HOGENOM" id="CLU_2253346_0_0_1"/>
<dbReference type="GO" id="GO:0008865">
    <property type="term" value="F:fructokinase activity"/>
    <property type="evidence" value="ECO:0007669"/>
    <property type="project" value="TreeGrafter"/>
</dbReference>
<keyword evidence="5" id="KW-0808">Transferase</keyword>
<evidence type="ECO:0000313" key="7">
    <source>
        <dbReference type="EnsemblMetazoa" id="RPRC012270-PA"/>
    </source>
</evidence>
<dbReference type="EC" id="2.7.1.-" evidence="5"/>
<comment type="pathway">
    <text evidence="1">Carbohydrate degradation; glycolysis; D-glyceraldehyde 3-phosphate and glycerone phosphate from D-glucose: step 1/4.</text>
</comment>
<evidence type="ECO:0000256" key="2">
    <source>
        <dbReference type="ARBA" id="ARBA00005028"/>
    </source>
</evidence>
<evidence type="ECO:0000259" key="6">
    <source>
        <dbReference type="Pfam" id="PF03727"/>
    </source>
</evidence>
<keyword evidence="3 5" id="KW-0324">Glycolysis</keyword>
<dbReference type="Gene3D" id="3.40.367.20">
    <property type="match status" value="1"/>
</dbReference>
<dbReference type="GO" id="GO:0004340">
    <property type="term" value="F:glucokinase activity"/>
    <property type="evidence" value="ECO:0007669"/>
    <property type="project" value="TreeGrafter"/>
</dbReference>
<organism evidence="7 8">
    <name type="scientific">Rhodnius prolixus</name>
    <name type="common">Triatomid bug</name>
    <dbReference type="NCBI Taxonomy" id="13249"/>
    <lineage>
        <taxon>Eukaryota</taxon>
        <taxon>Metazoa</taxon>
        <taxon>Ecdysozoa</taxon>
        <taxon>Arthropoda</taxon>
        <taxon>Hexapoda</taxon>
        <taxon>Insecta</taxon>
        <taxon>Pterygota</taxon>
        <taxon>Neoptera</taxon>
        <taxon>Paraneoptera</taxon>
        <taxon>Hemiptera</taxon>
        <taxon>Heteroptera</taxon>
        <taxon>Panheteroptera</taxon>
        <taxon>Cimicomorpha</taxon>
        <taxon>Reduviidae</taxon>
        <taxon>Triatominae</taxon>
        <taxon>Rhodnius</taxon>
    </lineage>
</organism>
<dbReference type="SUPFAM" id="SSF53067">
    <property type="entry name" value="Actin-like ATPase domain"/>
    <property type="match status" value="1"/>
</dbReference>
<keyword evidence="5" id="KW-0418">Kinase</keyword>
<dbReference type="GO" id="GO:0005536">
    <property type="term" value="F:D-glucose binding"/>
    <property type="evidence" value="ECO:0007669"/>
    <property type="project" value="InterPro"/>
</dbReference>
<dbReference type="PANTHER" id="PTHR19443:SF16">
    <property type="entry name" value="HEXOKINASE TYPE 1-RELATED"/>
    <property type="match status" value="1"/>
</dbReference>
<keyword evidence="5" id="KW-0067">ATP-binding</keyword>
<comment type="catalytic activity">
    <reaction evidence="4">
        <text>a D-hexose + ATP = a D-hexose 6-phosphate + ADP + H(+)</text>
        <dbReference type="Rhea" id="RHEA:22740"/>
        <dbReference type="ChEBI" id="CHEBI:4194"/>
        <dbReference type="ChEBI" id="CHEBI:15378"/>
        <dbReference type="ChEBI" id="CHEBI:30616"/>
        <dbReference type="ChEBI" id="CHEBI:229467"/>
        <dbReference type="ChEBI" id="CHEBI:456216"/>
        <dbReference type="EC" id="2.7.1.1"/>
    </reaction>
    <physiologicalReaction direction="left-to-right" evidence="4">
        <dbReference type="Rhea" id="RHEA:22741"/>
    </physiologicalReaction>
</comment>
<feature type="domain" description="Hexokinase C-terminal" evidence="6">
    <location>
        <begin position="8"/>
        <end position="97"/>
    </location>
</feature>
<name>T1I7J8_RHOPR</name>
<proteinExistence type="inferred from homology"/>
<dbReference type="Proteomes" id="UP000015103">
    <property type="component" value="Unassembled WGS sequence"/>
</dbReference>
<accession>T1I7J8</accession>
<keyword evidence="8" id="KW-1185">Reference proteome</keyword>
<comment type="similarity">
    <text evidence="5">Belongs to the hexokinase family.</text>
</comment>
<dbReference type="VEuPathDB" id="VectorBase:RPRC012270"/>
<dbReference type="GO" id="GO:0006006">
    <property type="term" value="P:glucose metabolic process"/>
    <property type="evidence" value="ECO:0007669"/>
    <property type="project" value="TreeGrafter"/>
</dbReference>
<dbReference type="STRING" id="13249.T1I7J8"/>
<dbReference type="InterPro" id="IPR043129">
    <property type="entry name" value="ATPase_NBD"/>
</dbReference>
<dbReference type="GO" id="GO:0001678">
    <property type="term" value="P:intracellular glucose homeostasis"/>
    <property type="evidence" value="ECO:0007669"/>
    <property type="project" value="InterPro"/>
</dbReference>
<evidence type="ECO:0000256" key="1">
    <source>
        <dbReference type="ARBA" id="ARBA00004888"/>
    </source>
</evidence>
<dbReference type="eggNOG" id="KOG1369">
    <property type="taxonomic scope" value="Eukaryota"/>
</dbReference>
<reference evidence="7" key="1">
    <citation type="submission" date="2015-05" db="UniProtKB">
        <authorList>
            <consortium name="EnsemblMetazoa"/>
        </authorList>
    </citation>
    <scope>IDENTIFICATION</scope>
</reference>
<dbReference type="GO" id="GO:0005524">
    <property type="term" value="F:ATP binding"/>
    <property type="evidence" value="ECO:0007669"/>
    <property type="project" value="UniProtKB-UniRule"/>
</dbReference>